<keyword evidence="1" id="KW-0732">Signal</keyword>
<dbReference type="AlphaFoldDB" id="A3TXI8"/>
<evidence type="ECO:0000313" key="3">
    <source>
        <dbReference type="EMBL" id="EAQ03548.1"/>
    </source>
</evidence>
<evidence type="ECO:0000259" key="2">
    <source>
        <dbReference type="Pfam" id="PF05239"/>
    </source>
</evidence>
<dbReference type="OrthoDB" id="6158291at2"/>
<dbReference type="STRING" id="252305.OB2597_02972"/>
<gene>
    <name evidence="3" type="ORF">OB2597_02972</name>
</gene>
<keyword evidence="4" id="KW-1185">Reference proteome</keyword>
<dbReference type="InterPro" id="IPR027275">
    <property type="entry name" value="PRC-brl_dom"/>
</dbReference>
<dbReference type="SUPFAM" id="SSF50346">
    <property type="entry name" value="PRC-barrel domain"/>
    <property type="match status" value="1"/>
</dbReference>
<organism evidence="3 4">
    <name type="scientific">Pseudooceanicola batsensis (strain ATCC BAA-863 / DSM 15984 / KCTC 12145 / HTCC2597)</name>
    <name type="common">Oceanicola batsensis</name>
    <dbReference type="NCBI Taxonomy" id="252305"/>
    <lineage>
        <taxon>Bacteria</taxon>
        <taxon>Pseudomonadati</taxon>
        <taxon>Pseudomonadota</taxon>
        <taxon>Alphaproteobacteria</taxon>
        <taxon>Rhodobacterales</taxon>
        <taxon>Paracoccaceae</taxon>
        <taxon>Pseudooceanicola</taxon>
    </lineage>
</organism>
<evidence type="ECO:0000256" key="1">
    <source>
        <dbReference type="SAM" id="SignalP"/>
    </source>
</evidence>
<dbReference type="RefSeq" id="WP_009804848.1">
    <property type="nucleotide sequence ID" value="NZ_CH724131.1"/>
</dbReference>
<reference evidence="3 4" key="1">
    <citation type="journal article" date="2010" name="J. Bacteriol.">
        <title>Genome sequences of Oceanicola granulosus HTCC2516(T) and Oceanicola batsensis HTCC2597(TDelta).</title>
        <authorList>
            <person name="Thrash J.C."/>
            <person name="Cho J.C."/>
            <person name="Vergin K.L."/>
            <person name="Giovannoni S.J."/>
        </authorList>
    </citation>
    <scope>NUCLEOTIDE SEQUENCE [LARGE SCALE GENOMIC DNA]</scope>
    <source>
        <strain evidence="4">ATCC BAA-863 / DSM 15984 / KCTC 12145 / HTCC2597</strain>
    </source>
</reference>
<dbReference type="InterPro" id="IPR011033">
    <property type="entry name" value="PRC_barrel-like_sf"/>
</dbReference>
<accession>A3TXI8</accession>
<dbReference type="Pfam" id="PF05239">
    <property type="entry name" value="PRC"/>
    <property type="match status" value="1"/>
</dbReference>
<dbReference type="eggNOG" id="COG3861">
    <property type="taxonomic scope" value="Bacteria"/>
</dbReference>
<feature type="chain" id="PRO_5002660001" description="PRC-barrel domain-containing protein" evidence="1">
    <location>
        <begin position="21"/>
        <end position="168"/>
    </location>
</feature>
<dbReference type="Gene3D" id="2.30.30.240">
    <property type="entry name" value="PRC-barrel domain"/>
    <property type="match status" value="1"/>
</dbReference>
<feature type="signal peptide" evidence="1">
    <location>
        <begin position="1"/>
        <end position="20"/>
    </location>
</feature>
<sequence>MKPILTGFAALMLTAAPLMAQTQVTGDDTQETTAEEMHTDTNVGTYESDAAGSMDYAGAIRTRDITGGEIYSTAGMGGEWSADTRFDRVDTQWTDVGEIEDIVLNRDGRLTGVVAEVGGFLDIADKHVILNIERMRLVPVDDRSYAIVTDMTEEELESLEAVDEGFWN</sequence>
<evidence type="ECO:0000313" key="4">
    <source>
        <dbReference type="Proteomes" id="UP000004318"/>
    </source>
</evidence>
<dbReference type="Proteomes" id="UP000004318">
    <property type="component" value="Unassembled WGS sequence"/>
</dbReference>
<proteinExistence type="predicted"/>
<feature type="domain" description="PRC-barrel" evidence="2">
    <location>
        <begin position="94"/>
        <end position="141"/>
    </location>
</feature>
<protein>
    <recommendedName>
        <fullName evidence="2">PRC-barrel domain-containing protein</fullName>
    </recommendedName>
</protein>
<name>A3TXI8_PSEBH</name>
<comment type="caution">
    <text evidence="3">The sequence shown here is derived from an EMBL/GenBank/DDBJ whole genome shotgun (WGS) entry which is preliminary data.</text>
</comment>
<dbReference type="HOGENOM" id="CLU_120436_0_0_5"/>
<dbReference type="EMBL" id="AAMO01000004">
    <property type="protein sequence ID" value="EAQ03548.1"/>
    <property type="molecule type" value="Genomic_DNA"/>
</dbReference>